<dbReference type="InterPro" id="IPR027417">
    <property type="entry name" value="P-loop_NTPase"/>
</dbReference>
<gene>
    <name evidence="7" type="ORF">SADUNF_Sadunf16G0159700</name>
</gene>
<dbReference type="GO" id="GO:0016020">
    <property type="term" value="C:membrane"/>
    <property type="evidence" value="ECO:0007669"/>
    <property type="project" value="UniProtKB-SubCell"/>
</dbReference>
<dbReference type="OrthoDB" id="66620at2759"/>
<dbReference type="GO" id="GO:0016887">
    <property type="term" value="F:ATP hydrolysis activity"/>
    <property type="evidence" value="ECO:0007669"/>
    <property type="project" value="InterPro"/>
</dbReference>
<protein>
    <recommendedName>
        <fullName evidence="6">ABC transporter domain-containing protein</fullName>
    </recommendedName>
</protein>
<evidence type="ECO:0000256" key="1">
    <source>
        <dbReference type="ARBA" id="ARBA00004141"/>
    </source>
</evidence>
<comment type="caution">
    <text evidence="7">The sequence shown here is derived from an EMBL/GenBank/DDBJ whole genome shotgun (WGS) entry which is preliminary data.</text>
</comment>
<dbReference type="InterPro" id="IPR050352">
    <property type="entry name" value="ABCG_transporters"/>
</dbReference>
<reference evidence="7 8" key="1">
    <citation type="submission" date="2020-10" db="EMBL/GenBank/DDBJ databases">
        <title>Plant Genome Project.</title>
        <authorList>
            <person name="Zhang R.-G."/>
        </authorList>
    </citation>
    <scope>NUCLEOTIDE SEQUENCE [LARGE SCALE GENOMIC DNA]</scope>
    <source>
        <strain evidence="7">FAFU-HL-1</strain>
        <tissue evidence="7">Leaf</tissue>
    </source>
</reference>
<evidence type="ECO:0000259" key="6">
    <source>
        <dbReference type="PROSITE" id="PS50893"/>
    </source>
</evidence>
<dbReference type="SUPFAM" id="SSF52540">
    <property type="entry name" value="P-loop containing nucleoside triphosphate hydrolases"/>
    <property type="match status" value="2"/>
</dbReference>
<evidence type="ECO:0000313" key="8">
    <source>
        <dbReference type="Proteomes" id="UP000657918"/>
    </source>
</evidence>
<dbReference type="InterPro" id="IPR003439">
    <property type="entry name" value="ABC_transporter-like_ATP-bd"/>
</dbReference>
<sequence>MVYIDEKQATLVCCHNKLQMVSLSILSYCVCIAFNNSANAMLDSHYYVKYGGVYPAMGSWAASMACNRHYKSIVFIKVPCIEEDSVILFSTFNSPQEYYTSPFSSAYHSPPPQPHQHSQLYFELSVRNLSYTIFLIGQYALHFLNLYKSLSPLTYLKAASFDARGSETLAIVGPSSTGKSSLLRIISGRVKVKDFDPKSVLINGRCISSPAQLRKICGFVTQEDNLLPLLTVKETLMLSAMFRLNEMSSKEREERVENLMHERGLFHVAYCFVGDEDNRGISVIELLSSMAEEKHRTVVLSIQQPSHRILRYIPNFFILTGKSSLLRIISGRVKVKDFDPKSVLINGRCISSPAQLRKVCGFVAQEDNLLPLLTVKETLMLSAMFKLNEMSSKEREERITFINGRRKAKDSVVHNGSLESLEETITKLGFQILLQLNALEFALEIINTLDDAKSKMYTPALENNEPYSYTISPQEEIVLTQQGIDSNYLGFFSFFNLYEIMFLYSRFRKNKAAILGKNYASHLWPRICGLMASSLVLFRSAVSPDFISEDSLICTVLGPFFLFSGYFIPKENIPKYWLFMY</sequence>
<dbReference type="Gene3D" id="3.40.50.300">
    <property type="entry name" value="P-loop containing nucleotide triphosphate hydrolases"/>
    <property type="match status" value="2"/>
</dbReference>
<dbReference type="PROSITE" id="PS50893">
    <property type="entry name" value="ABC_TRANSPORTER_2"/>
    <property type="match status" value="1"/>
</dbReference>
<dbReference type="GO" id="GO:0140359">
    <property type="term" value="F:ABC-type transporter activity"/>
    <property type="evidence" value="ECO:0007669"/>
    <property type="project" value="InterPro"/>
</dbReference>
<evidence type="ECO:0000256" key="5">
    <source>
        <dbReference type="ARBA" id="ARBA00023136"/>
    </source>
</evidence>
<evidence type="ECO:0000313" key="7">
    <source>
        <dbReference type="EMBL" id="KAF9665784.1"/>
    </source>
</evidence>
<dbReference type="Proteomes" id="UP000657918">
    <property type="component" value="Chromosome 16"/>
</dbReference>
<dbReference type="EMBL" id="JADGMS010000016">
    <property type="protein sequence ID" value="KAF9665784.1"/>
    <property type="molecule type" value="Genomic_DNA"/>
</dbReference>
<keyword evidence="2" id="KW-0813">Transport</keyword>
<keyword evidence="8" id="KW-1185">Reference proteome</keyword>
<organism evidence="7 8">
    <name type="scientific">Salix dunnii</name>
    <dbReference type="NCBI Taxonomy" id="1413687"/>
    <lineage>
        <taxon>Eukaryota</taxon>
        <taxon>Viridiplantae</taxon>
        <taxon>Streptophyta</taxon>
        <taxon>Embryophyta</taxon>
        <taxon>Tracheophyta</taxon>
        <taxon>Spermatophyta</taxon>
        <taxon>Magnoliopsida</taxon>
        <taxon>eudicotyledons</taxon>
        <taxon>Gunneridae</taxon>
        <taxon>Pentapetalae</taxon>
        <taxon>rosids</taxon>
        <taxon>fabids</taxon>
        <taxon>Malpighiales</taxon>
        <taxon>Salicaceae</taxon>
        <taxon>Saliceae</taxon>
        <taxon>Salix</taxon>
    </lineage>
</organism>
<dbReference type="PANTHER" id="PTHR48041">
    <property type="entry name" value="ABC TRANSPORTER G FAMILY MEMBER 28"/>
    <property type="match status" value="1"/>
</dbReference>
<dbReference type="PANTHER" id="PTHR48041:SF51">
    <property type="entry name" value="ABC TRANSPORTER G FAMILY MEMBER 23"/>
    <property type="match status" value="1"/>
</dbReference>
<dbReference type="GO" id="GO:0005524">
    <property type="term" value="F:ATP binding"/>
    <property type="evidence" value="ECO:0007669"/>
    <property type="project" value="InterPro"/>
</dbReference>
<name>A0A835JBY5_9ROSI</name>
<dbReference type="Pfam" id="PF00005">
    <property type="entry name" value="ABC_tran"/>
    <property type="match status" value="1"/>
</dbReference>
<accession>A0A835JBY5</accession>
<evidence type="ECO:0000256" key="2">
    <source>
        <dbReference type="ARBA" id="ARBA00022448"/>
    </source>
</evidence>
<keyword evidence="5" id="KW-0472">Membrane</keyword>
<dbReference type="AlphaFoldDB" id="A0A835JBY5"/>
<feature type="domain" description="ABC transporter" evidence="6">
    <location>
        <begin position="141"/>
        <end position="345"/>
    </location>
</feature>
<keyword evidence="3" id="KW-0812">Transmembrane</keyword>
<dbReference type="Pfam" id="PF01061">
    <property type="entry name" value="ABC2_membrane"/>
    <property type="match status" value="1"/>
</dbReference>
<dbReference type="InterPro" id="IPR013525">
    <property type="entry name" value="ABC2_TM"/>
</dbReference>
<proteinExistence type="predicted"/>
<evidence type="ECO:0000256" key="4">
    <source>
        <dbReference type="ARBA" id="ARBA00022989"/>
    </source>
</evidence>
<comment type="subcellular location">
    <subcellularLocation>
        <location evidence="1">Membrane</location>
        <topology evidence="1">Multi-pass membrane protein</topology>
    </subcellularLocation>
</comment>
<keyword evidence="4" id="KW-1133">Transmembrane helix</keyword>
<evidence type="ECO:0000256" key="3">
    <source>
        <dbReference type="ARBA" id="ARBA00022692"/>
    </source>
</evidence>